<dbReference type="AlphaFoldDB" id="A0A165NYJ0"/>
<accession>A0A165NYJ0</accession>
<reference evidence="1 2" key="1">
    <citation type="journal article" date="2016" name="Mol. Biol. Evol.">
        <title>Comparative Genomics of Early-Diverging Mushroom-Forming Fungi Provides Insights into the Origins of Lignocellulose Decay Capabilities.</title>
        <authorList>
            <person name="Nagy L.G."/>
            <person name="Riley R."/>
            <person name="Tritt A."/>
            <person name="Adam C."/>
            <person name="Daum C."/>
            <person name="Floudas D."/>
            <person name="Sun H."/>
            <person name="Yadav J.S."/>
            <person name="Pangilinan J."/>
            <person name="Larsson K.H."/>
            <person name="Matsuura K."/>
            <person name="Barry K."/>
            <person name="Labutti K."/>
            <person name="Kuo R."/>
            <person name="Ohm R.A."/>
            <person name="Bhattacharya S.S."/>
            <person name="Shirouzu T."/>
            <person name="Yoshinaga Y."/>
            <person name="Martin F.M."/>
            <person name="Grigoriev I.V."/>
            <person name="Hibbett D.S."/>
        </authorList>
    </citation>
    <scope>NUCLEOTIDE SEQUENCE [LARGE SCALE GENOMIC DNA]</scope>
    <source>
        <strain evidence="1 2">HHB12029</strain>
    </source>
</reference>
<proteinExistence type="predicted"/>
<sequence>MTDDDFKGGDAILSQTALRVLNQLETMHAHIATSGFVDWLARVVDTKGPREMIVHIRDAQANRSSFSFDILRGLEGPLHISCRLANDRLCITARDAANRYVRSITFTFEARVRIISQLAAAVTNDCDVLEMDPETFKISRAVHWAVQTLRIGSHDEEAHPATL</sequence>
<evidence type="ECO:0000313" key="2">
    <source>
        <dbReference type="Proteomes" id="UP000077266"/>
    </source>
</evidence>
<dbReference type="Proteomes" id="UP000077266">
    <property type="component" value="Unassembled WGS sequence"/>
</dbReference>
<protein>
    <submittedName>
        <fullName evidence="1">Uncharacterized protein</fullName>
    </submittedName>
</protein>
<keyword evidence="2" id="KW-1185">Reference proteome</keyword>
<gene>
    <name evidence="1" type="ORF">EXIGLDRAFT_760890</name>
</gene>
<dbReference type="InParanoid" id="A0A165NYJ0"/>
<organism evidence="1 2">
    <name type="scientific">Exidia glandulosa HHB12029</name>
    <dbReference type="NCBI Taxonomy" id="1314781"/>
    <lineage>
        <taxon>Eukaryota</taxon>
        <taxon>Fungi</taxon>
        <taxon>Dikarya</taxon>
        <taxon>Basidiomycota</taxon>
        <taxon>Agaricomycotina</taxon>
        <taxon>Agaricomycetes</taxon>
        <taxon>Auriculariales</taxon>
        <taxon>Exidiaceae</taxon>
        <taxon>Exidia</taxon>
    </lineage>
</organism>
<evidence type="ECO:0000313" key="1">
    <source>
        <dbReference type="EMBL" id="KZW01397.1"/>
    </source>
</evidence>
<name>A0A165NYJ0_EXIGL</name>
<dbReference type="EMBL" id="KV425894">
    <property type="protein sequence ID" value="KZW01397.1"/>
    <property type="molecule type" value="Genomic_DNA"/>
</dbReference>